<evidence type="ECO:0000313" key="1">
    <source>
        <dbReference type="EMBL" id="SHF26195.1"/>
    </source>
</evidence>
<proteinExistence type="predicted"/>
<dbReference type="EMBL" id="FQUW01000020">
    <property type="protein sequence ID" value="SHF26195.1"/>
    <property type="molecule type" value="Genomic_DNA"/>
</dbReference>
<organism evidence="1 2">
    <name type="scientific">Desulfofundulus australicus DSM 11792</name>
    <dbReference type="NCBI Taxonomy" id="1121425"/>
    <lineage>
        <taxon>Bacteria</taxon>
        <taxon>Bacillati</taxon>
        <taxon>Bacillota</taxon>
        <taxon>Clostridia</taxon>
        <taxon>Eubacteriales</taxon>
        <taxon>Peptococcaceae</taxon>
        <taxon>Desulfofundulus</taxon>
    </lineage>
</organism>
<gene>
    <name evidence="1" type="ORF">SAMN02745218_01812</name>
</gene>
<evidence type="ECO:0000313" key="2">
    <source>
        <dbReference type="Proteomes" id="UP000184196"/>
    </source>
</evidence>
<sequence>MNLPRDKPGGFVPEVSHVIGMLPAKAQVLRFPRECQPGICREGPVHRRLLLIVDTSGRSFRRQYLRPQVFHFPGQPAAPGETPV</sequence>
<keyword evidence="2" id="KW-1185">Reference proteome</keyword>
<reference evidence="2" key="1">
    <citation type="submission" date="2016-11" db="EMBL/GenBank/DDBJ databases">
        <authorList>
            <person name="Varghese N."/>
            <person name="Submissions S."/>
        </authorList>
    </citation>
    <scope>NUCLEOTIDE SEQUENCE [LARGE SCALE GENOMIC DNA]</scope>
    <source>
        <strain evidence="2">DSM 11792</strain>
    </source>
</reference>
<dbReference type="Proteomes" id="UP000184196">
    <property type="component" value="Unassembled WGS sequence"/>
</dbReference>
<dbReference type="AlphaFoldDB" id="A0A1M5A7S8"/>
<protein>
    <submittedName>
        <fullName evidence="1">Uncharacterized protein</fullName>
    </submittedName>
</protein>
<accession>A0A1M5A7S8</accession>
<name>A0A1M5A7S8_9FIRM</name>